<feature type="signal peptide" evidence="2">
    <location>
        <begin position="1"/>
        <end position="18"/>
    </location>
</feature>
<name>A0A9P3UII7_LYOSH</name>
<dbReference type="OrthoDB" id="3069338at2759"/>
<feature type="compositionally biased region" description="Polar residues" evidence="1">
    <location>
        <begin position="149"/>
        <end position="176"/>
    </location>
</feature>
<feature type="region of interest" description="Disordered" evidence="1">
    <location>
        <begin position="266"/>
        <end position="285"/>
    </location>
</feature>
<dbReference type="EMBL" id="BRPK01000002">
    <property type="protein sequence ID" value="GLB35574.1"/>
    <property type="molecule type" value="Genomic_DNA"/>
</dbReference>
<accession>A0A9P3UII7</accession>
<gene>
    <name evidence="3" type="ORF">LshimejAT787_0211390</name>
</gene>
<comment type="caution">
    <text evidence="3">The sequence shown here is derived from an EMBL/GenBank/DDBJ whole genome shotgun (WGS) entry which is preliminary data.</text>
</comment>
<sequence length="422" mass="44668">MARLGPLALALVLQTSRALDLNTPPPFFAGDKVFQLSWTTSPGDPAAFNLWALCDNIQPFMLSSAVQTDTSPYSTQVNPDIFEKLTHPISCVLQAKSLDGNALLASTGSFQVNPGNPPETSPPATQVPPSKSPQTSATSTPTAAPAPTDNNFTSTDATPTETTKSHTASTSISSGDPLSIPTKFATTFSSSAADPSSPPSGTSTSAGDIPPAATNLSLAHSHKSSVGAIVGGVIGTANPRAPSLTPTSLEKNDWLVTVDGAMAEAAKQTERARSRTGTYSRRPGASALGLYDMEGYQSPDPMHAPVQREFQPELLAAAMPEPTRMYVEDEREKQADLYTGHPASYSESAGSATGVKADMQPGGGLWRHPDGLNDLEKQSANDSTDITQMDEETRERRRAEILEKMRRVLDGQQGPKYHDVAF</sequence>
<feature type="compositionally biased region" description="Low complexity" evidence="1">
    <location>
        <begin position="184"/>
        <end position="208"/>
    </location>
</feature>
<organism evidence="3 4">
    <name type="scientific">Lyophyllum shimeji</name>
    <name type="common">Hon-shimeji</name>
    <name type="synonym">Tricholoma shimeji</name>
    <dbReference type="NCBI Taxonomy" id="47721"/>
    <lineage>
        <taxon>Eukaryota</taxon>
        <taxon>Fungi</taxon>
        <taxon>Dikarya</taxon>
        <taxon>Basidiomycota</taxon>
        <taxon>Agaricomycotina</taxon>
        <taxon>Agaricomycetes</taxon>
        <taxon>Agaricomycetidae</taxon>
        <taxon>Agaricales</taxon>
        <taxon>Tricholomatineae</taxon>
        <taxon>Lyophyllaceae</taxon>
        <taxon>Lyophyllum</taxon>
    </lineage>
</organism>
<evidence type="ECO:0000313" key="4">
    <source>
        <dbReference type="Proteomes" id="UP001063166"/>
    </source>
</evidence>
<keyword evidence="4" id="KW-1185">Reference proteome</keyword>
<evidence type="ECO:0000313" key="3">
    <source>
        <dbReference type="EMBL" id="GLB35574.1"/>
    </source>
</evidence>
<dbReference type="AlphaFoldDB" id="A0A9P3UII7"/>
<dbReference type="Proteomes" id="UP001063166">
    <property type="component" value="Unassembled WGS sequence"/>
</dbReference>
<keyword evidence="2" id="KW-0732">Signal</keyword>
<feature type="compositionally biased region" description="Basic and acidic residues" evidence="1">
    <location>
        <begin position="367"/>
        <end position="379"/>
    </location>
</feature>
<evidence type="ECO:0000256" key="1">
    <source>
        <dbReference type="SAM" id="MobiDB-lite"/>
    </source>
</evidence>
<proteinExistence type="predicted"/>
<evidence type="ECO:0000256" key="2">
    <source>
        <dbReference type="SAM" id="SignalP"/>
    </source>
</evidence>
<reference evidence="3" key="1">
    <citation type="submission" date="2022-07" db="EMBL/GenBank/DDBJ databases">
        <title>The genome of Lyophyllum shimeji provides insight into the initial evolution of ectomycorrhizal fungal genome.</title>
        <authorList>
            <person name="Kobayashi Y."/>
            <person name="Shibata T."/>
            <person name="Hirakawa H."/>
            <person name="Shigenobu S."/>
            <person name="Nishiyama T."/>
            <person name="Yamada A."/>
            <person name="Hasebe M."/>
            <person name="Kawaguchi M."/>
        </authorList>
    </citation>
    <scope>NUCLEOTIDE SEQUENCE</scope>
    <source>
        <strain evidence="3">AT787</strain>
    </source>
</reference>
<feature type="compositionally biased region" description="Low complexity" evidence="1">
    <location>
        <begin position="128"/>
        <end position="148"/>
    </location>
</feature>
<feature type="region of interest" description="Disordered" evidence="1">
    <location>
        <begin position="108"/>
        <end position="214"/>
    </location>
</feature>
<feature type="region of interest" description="Disordered" evidence="1">
    <location>
        <begin position="363"/>
        <end position="398"/>
    </location>
</feature>
<protein>
    <submittedName>
        <fullName evidence="3">Uncharacterized protein</fullName>
    </submittedName>
</protein>
<feature type="chain" id="PRO_5040112085" evidence="2">
    <location>
        <begin position="19"/>
        <end position="422"/>
    </location>
</feature>